<organism evidence="1 2">
    <name type="scientific">Nephila pilipes</name>
    <name type="common">Giant wood spider</name>
    <name type="synonym">Nephila maculata</name>
    <dbReference type="NCBI Taxonomy" id="299642"/>
    <lineage>
        <taxon>Eukaryota</taxon>
        <taxon>Metazoa</taxon>
        <taxon>Ecdysozoa</taxon>
        <taxon>Arthropoda</taxon>
        <taxon>Chelicerata</taxon>
        <taxon>Arachnida</taxon>
        <taxon>Araneae</taxon>
        <taxon>Araneomorphae</taxon>
        <taxon>Entelegynae</taxon>
        <taxon>Araneoidea</taxon>
        <taxon>Nephilidae</taxon>
        <taxon>Nephila</taxon>
    </lineage>
</organism>
<comment type="caution">
    <text evidence="1">The sequence shown here is derived from an EMBL/GenBank/DDBJ whole genome shotgun (WGS) entry which is preliminary data.</text>
</comment>
<reference evidence="1" key="1">
    <citation type="submission" date="2020-08" db="EMBL/GenBank/DDBJ databases">
        <title>Multicomponent nature underlies the extraordinary mechanical properties of spider dragline silk.</title>
        <authorList>
            <person name="Kono N."/>
            <person name="Nakamura H."/>
            <person name="Mori M."/>
            <person name="Yoshida Y."/>
            <person name="Ohtoshi R."/>
            <person name="Malay A.D."/>
            <person name="Moran D.A.P."/>
            <person name="Tomita M."/>
            <person name="Numata K."/>
            <person name="Arakawa K."/>
        </authorList>
    </citation>
    <scope>NUCLEOTIDE SEQUENCE</scope>
</reference>
<evidence type="ECO:0000313" key="1">
    <source>
        <dbReference type="EMBL" id="GFU07370.1"/>
    </source>
</evidence>
<dbReference type="EMBL" id="BMAW01077645">
    <property type="protein sequence ID" value="GFU07370.1"/>
    <property type="molecule type" value="Genomic_DNA"/>
</dbReference>
<evidence type="ECO:0000313" key="2">
    <source>
        <dbReference type="Proteomes" id="UP000887013"/>
    </source>
</evidence>
<accession>A0A8X6QA41</accession>
<name>A0A8X6QA41_NEPPI</name>
<protein>
    <submittedName>
        <fullName evidence="1">Uncharacterized protein</fullName>
    </submittedName>
</protein>
<dbReference type="AlphaFoldDB" id="A0A8X6QA41"/>
<keyword evidence="2" id="KW-1185">Reference proteome</keyword>
<sequence length="123" mass="13565">MTPGVVEGESSAGSGIFQHRNSMWCFLNFEVRMWKKILQCLILHGFGPVSDRGEKYNPSLSLVAVWANLSWEVEDNECREIQANGLPTLASKKSVSLVKQGKLVVSLLSLTIVNSFCGHLEVA</sequence>
<proteinExistence type="predicted"/>
<gene>
    <name evidence="1" type="ORF">NPIL_583421</name>
</gene>
<dbReference type="Proteomes" id="UP000887013">
    <property type="component" value="Unassembled WGS sequence"/>
</dbReference>